<dbReference type="SMART" id="SM00408">
    <property type="entry name" value="IGc2"/>
    <property type="match status" value="1"/>
</dbReference>
<dbReference type="PROSITE" id="PS50835">
    <property type="entry name" value="IG_LIKE"/>
    <property type="match status" value="1"/>
</dbReference>
<feature type="region of interest" description="Disordered" evidence="6">
    <location>
        <begin position="657"/>
        <end position="678"/>
    </location>
</feature>
<dbReference type="InterPro" id="IPR000483">
    <property type="entry name" value="Cys-rich_flank_reg_C"/>
</dbReference>
<dbReference type="InterPro" id="IPR001611">
    <property type="entry name" value="Leu-rich_rpt"/>
</dbReference>
<dbReference type="InterPro" id="IPR013783">
    <property type="entry name" value="Ig-like_fold"/>
</dbReference>
<evidence type="ECO:0000256" key="2">
    <source>
        <dbReference type="ARBA" id="ARBA00022729"/>
    </source>
</evidence>
<evidence type="ECO:0000256" key="3">
    <source>
        <dbReference type="ARBA" id="ARBA00022737"/>
    </source>
</evidence>
<organism evidence="9 10">
    <name type="scientific">Anopheles gambiae</name>
    <name type="common">African malaria mosquito</name>
    <dbReference type="NCBI Taxonomy" id="7165"/>
    <lineage>
        <taxon>Eukaryota</taxon>
        <taxon>Metazoa</taxon>
        <taxon>Ecdysozoa</taxon>
        <taxon>Arthropoda</taxon>
        <taxon>Hexapoda</taxon>
        <taxon>Insecta</taxon>
        <taxon>Pterygota</taxon>
        <taxon>Neoptera</taxon>
        <taxon>Endopterygota</taxon>
        <taxon>Diptera</taxon>
        <taxon>Nematocera</taxon>
        <taxon>Culicoidea</taxon>
        <taxon>Culicidae</taxon>
        <taxon>Anophelinae</taxon>
        <taxon>Anopheles</taxon>
    </lineage>
</organism>
<dbReference type="InterPro" id="IPR036179">
    <property type="entry name" value="Ig-like_dom_sf"/>
</dbReference>
<dbReference type="Pfam" id="PF07679">
    <property type="entry name" value="I-set"/>
    <property type="match status" value="1"/>
</dbReference>
<reference evidence="9 10" key="1">
    <citation type="journal article" date="2002" name="Science">
        <title>The genome sequence of the malaria mosquito Anopheles gambiae.</title>
        <authorList>
            <person name="Holt R.A."/>
            <person name="Subramanian G.M."/>
            <person name="Halpern A."/>
            <person name="Sutton G.G."/>
            <person name="Charlab R."/>
            <person name="Nusskern D.R."/>
            <person name="Wincker P."/>
            <person name="Clark A.G."/>
            <person name="Ribeiro J.M."/>
            <person name="Wides R."/>
            <person name="Salzberg S.L."/>
            <person name="Loftus B."/>
            <person name="Yandell M."/>
            <person name="Majoros W.H."/>
            <person name="Rusch D.B."/>
            <person name="Lai Z."/>
            <person name="Kraft C.L."/>
            <person name="Abril J.F."/>
            <person name="Anthouard V."/>
            <person name="Arensburger P."/>
            <person name="Atkinson P.W."/>
            <person name="Baden H."/>
            <person name="de Berardinis V."/>
            <person name="Baldwin D."/>
            <person name="Benes V."/>
            <person name="Biedler J."/>
            <person name="Blass C."/>
            <person name="Bolanos R."/>
            <person name="Boscus D."/>
            <person name="Barnstead M."/>
            <person name="Cai S."/>
            <person name="Center A."/>
            <person name="Chaturverdi K."/>
            <person name="Christophides G.K."/>
            <person name="Chrystal M.A."/>
            <person name="Clamp M."/>
            <person name="Cravchik A."/>
            <person name="Curwen V."/>
            <person name="Dana A."/>
            <person name="Delcher A."/>
            <person name="Dew I."/>
            <person name="Evans C.A."/>
            <person name="Flanigan M."/>
            <person name="Grundschober-Freimoser A."/>
            <person name="Friedli L."/>
            <person name="Gu Z."/>
            <person name="Guan P."/>
            <person name="Guigo R."/>
            <person name="Hillenmeyer M.E."/>
            <person name="Hladun S.L."/>
            <person name="Hogan J.R."/>
            <person name="Hong Y.S."/>
            <person name="Hoover J."/>
            <person name="Jaillon O."/>
            <person name="Ke Z."/>
            <person name="Kodira C."/>
            <person name="Kokoza E."/>
            <person name="Koutsos A."/>
            <person name="Letunic I."/>
            <person name="Levitsky A."/>
            <person name="Liang Y."/>
            <person name="Lin J.J."/>
            <person name="Lobo N.F."/>
            <person name="Lopez J.R."/>
            <person name="Malek J.A."/>
            <person name="McIntosh T.C."/>
            <person name="Meister S."/>
            <person name="Miller J."/>
            <person name="Mobarry C."/>
            <person name="Mongin E."/>
            <person name="Murphy S.D."/>
            <person name="O'Brochta D.A."/>
            <person name="Pfannkoch C."/>
            <person name="Qi R."/>
            <person name="Regier M.A."/>
            <person name="Remington K."/>
            <person name="Shao H."/>
            <person name="Sharakhova M.V."/>
            <person name="Sitter C.D."/>
            <person name="Shetty J."/>
            <person name="Smith T.J."/>
            <person name="Strong R."/>
            <person name="Sun J."/>
            <person name="Thomasova D."/>
            <person name="Ton L.Q."/>
            <person name="Topalis P."/>
            <person name="Tu Z."/>
            <person name="Unger M.F."/>
            <person name="Walenz B."/>
            <person name="Wang A."/>
            <person name="Wang J."/>
            <person name="Wang M."/>
            <person name="Wang X."/>
            <person name="Woodford K.J."/>
            <person name="Wortman J.R."/>
            <person name="Wu M."/>
            <person name="Yao A."/>
            <person name="Zdobnov E.M."/>
            <person name="Zhang H."/>
            <person name="Zhao Q."/>
            <person name="Zhao S."/>
            <person name="Zhu S.C."/>
            <person name="Zhimulev I."/>
            <person name="Coluzzi M."/>
            <person name="della Torre A."/>
            <person name="Roth C.W."/>
            <person name="Louis C."/>
            <person name="Kalush F."/>
            <person name="Mural R.J."/>
            <person name="Myers E.W."/>
            <person name="Adams M.D."/>
            <person name="Smith H.O."/>
            <person name="Broder S."/>
            <person name="Gardner M.J."/>
            <person name="Fraser C.M."/>
            <person name="Birney E."/>
            <person name="Bork P."/>
            <person name="Brey P.T."/>
            <person name="Venter J.C."/>
            <person name="Weissenbach J."/>
            <person name="Kafatos F.C."/>
            <person name="Collins F.H."/>
            <person name="Hoffman S.L."/>
        </authorList>
    </citation>
    <scope>NUCLEOTIDE SEQUENCE [LARGE SCALE GENOMIC DNA]</scope>
    <source>
        <strain evidence="9 10">PEST</strain>
    </source>
</reference>
<evidence type="ECO:0000259" key="8">
    <source>
        <dbReference type="PROSITE" id="PS50835"/>
    </source>
</evidence>
<keyword evidence="10" id="KW-1185">Reference proteome</keyword>
<name>A0ABK8FRG8_ANOGA</name>
<evidence type="ECO:0000256" key="1">
    <source>
        <dbReference type="ARBA" id="ARBA00022614"/>
    </source>
</evidence>
<dbReference type="PANTHER" id="PTHR24366:SF151">
    <property type="entry name" value="KEKKON 2"/>
    <property type="match status" value="1"/>
</dbReference>
<keyword evidence="3" id="KW-0677">Repeat</keyword>
<dbReference type="InterPro" id="IPR003599">
    <property type="entry name" value="Ig_sub"/>
</dbReference>
<dbReference type="InterPro" id="IPR007110">
    <property type="entry name" value="Ig-like_dom"/>
</dbReference>
<evidence type="ECO:0000313" key="10">
    <source>
        <dbReference type="Proteomes" id="UP000007062"/>
    </source>
</evidence>
<feature type="region of interest" description="Disordered" evidence="6">
    <location>
        <begin position="781"/>
        <end position="880"/>
    </location>
</feature>
<feature type="chain" id="PRO_5045940732" evidence="7">
    <location>
        <begin position="22"/>
        <end position="880"/>
    </location>
</feature>
<dbReference type="Proteomes" id="UP000007062">
    <property type="component" value="Chromosome 3R"/>
</dbReference>
<feature type="compositionally biased region" description="Basic and acidic residues" evidence="6">
    <location>
        <begin position="528"/>
        <end position="540"/>
    </location>
</feature>
<keyword evidence="4" id="KW-1015">Disulfide bond</keyword>
<proteinExistence type="predicted"/>
<feature type="domain" description="Ig-like" evidence="8">
    <location>
        <begin position="266"/>
        <end position="364"/>
    </location>
</feature>
<feature type="compositionally biased region" description="Low complexity" evidence="6">
    <location>
        <begin position="784"/>
        <end position="811"/>
    </location>
</feature>
<reference evidence="9 10" key="2">
    <citation type="journal article" date="2004" name="Trends Parasitol.">
        <title>The Anopheles gambiae genome: an update.</title>
        <authorList>
            <person name="Mongin E."/>
            <person name="Louis C."/>
            <person name="Holt R.A."/>
            <person name="Birney E."/>
            <person name="Collins F.H."/>
        </authorList>
    </citation>
    <scope>NUCLEOTIDE SEQUENCE [LARGE SCALE GENOMIC DNA]</scope>
    <source>
        <strain evidence="9 10">PEST</strain>
    </source>
</reference>
<feature type="compositionally biased region" description="Basic and acidic residues" evidence="6">
    <location>
        <begin position="824"/>
        <end position="833"/>
    </location>
</feature>
<accession>A0ABK8FRG8</accession>
<evidence type="ECO:0000256" key="5">
    <source>
        <dbReference type="ARBA" id="ARBA00023180"/>
    </source>
</evidence>
<dbReference type="SUPFAM" id="SSF52058">
    <property type="entry name" value="L domain-like"/>
    <property type="match status" value="1"/>
</dbReference>
<dbReference type="InterPro" id="IPR003591">
    <property type="entry name" value="Leu-rich_rpt_typical-subtyp"/>
</dbReference>
<feature type="compositionally biased region" description="Low complexity" evidence="6">
    <location>
        <begin position="558"/>
        <end position="574"/>
    </location>
</feature>
<dbReference type="SMART" id="SM00369">
    <property type="entry name" value="LRR_TYP"/>
    <property type="match status" value="5"/>
</dbReference>
<dbReference type="InterPro" id="IPR003598">
    <property type="entry name" value="Ig_sub2"/>
</dbReference>
<dbReference type="EMBL" id="AAAB01008984">
    <property type="status" value="NOT_ANNOTATED_CDS"/>
    <property type="molecule type" value="Genomic_DNA"/>
</dbReference>
<feature type="region of interest" description="Disordered" evidence="6">
    <location>
        <begin position="502"/>
        <end position="587"/>
    </location>
</feature>
<feature type="compositionally biased region" description="Polar residues" evidence="6">
    <location>
        <begin position="504"/>
        <end position="514"/>
    </location>
</feature>
<keyword evidence="5" id="KW-0325">Glycoprotein</keyword>
<evidence type="ECO:0000256" key="6">
    <source>
        <dbReference type="SAM" id="MobiDB-lite"/>
    </source>
</evidence>
<feature type="signal peptide" evidence="7">
    <location>
        <begin position="1"/>
        <end position="21"/>
    </location>
</feature>
<feature type="compositionally biased region" description="Low complexity" evidence="6">
    <location>
        <begin position="662"/>
        <end position="671"/>
    </location>
</feature>
<dbReference type="InterPro" id="IPR013098">
    <property type="entry name" value="Ig_I-set"/>
</dbReference>
<dbReference type="InterPro" id="IPR032675">
    <property type="entry name" value="LRR_dom_sf"/>
</dbReference>
<dbReference type="PANTHER" id="PTHR24366">
    <property type="entry name" value="IG(IMMUNOGLOBULIN) AND LRR(LEUCINE RICH REPEAT) DOMAINS"/>
    <property type="match status" value="1"/>
</dbReference>
<dbReference type="Gene3D" id="2.60.40.10">
    <property type="entry name" value="Immunoglobulins"/>
    <property type="match status" value="1"/>
</dbReference>
<feature type="compositionally biased region" description="Acidic residues" evidence="6">
    <location>
        <begin position="834"/>
        <end position="845"/>
    </location>
</feature>
<evidence type="ECO:0000313" key="9">
    <source>
        <dbReference type="EnsemblMetazoa" id="AGAP009138.P206"/>
    </source>
</evidence>
<dbReference type="PROSITE" id="PS51450">
    <property type="entry name" value="LRR"/>
    <property type="match status" value="2"/>
</dbReference>
<dbReference type="EnsemblMetazoa" id="AGAP009138.R206">
    <property type="protein sequence ID" value="AGAP009138.P206"/>
    <property type="gene ID" value="AGAP009138"/>
</dbReference>
<dbReference type="Pfam" id="PF13855">
    <property type="entry name" value="LRR_8"/>
    <property type="match status" value="1"/>
</dbReference>
<dbReference type="Gene3D" id="3.80.10.10">
    <property type="entry name" value="Ribonuclease Inhibitor"/>
    <property type="match status" value="2"/>
</dbReference>
<dbReference type="SMART" id="SM00082">
    <property type="entry name" value="LRRCT"/>
    <property type="match status" value="1"/>
</dbReference>
<keyword evidence="2 7" id="KW-0732">Signal</keyword>
<evidence type="ECO:0000256" key="4">
    <source>
        <dbReference type="ARBA" id="ARBA00023157"/>
    </source>
</evidence>
<dbReference type="SMART" id="SM00409">
    <property type="entry name" value="IG"/>
    <property type="match status" value="1"/>
</dbReference>
<sequence length="880" mass="95520">MPYRWDTYALVLLALTVSWSALPPATGCPAEVCVCKWKGGKQTVECGGRFLNRLPDGMDPGTQVLNFSGNSLTILQSERFRKMELINLQKIYLARNQLVKIHDRAFRGLTNLVELDLSDNTLSEVPTETFQDYAALMRLSLSGNPIRALRASAFKQLSYLTTLELSNCQIELVEDEAFIGMDNLEWLRLDGNRIATIRGAHVLPESLHGINLQSNRWHCDCHLTDVYTWLNSFNVPQREEIKCSGPARLAGETVKTLTLDDLACLPVVTPETSYREIAEGRNISLDCRIVATPEPTVAWLFQGQVLLNDSFLSPNLHLYYFVDELDGAKHSELFIYNINADDNGTYSCVAENSAGRVQTNYTLHVIVKEEPVVEQVTFSEEYFLAIVAASAATAVLLALLCCIVACKCARARRASGSGAKKSRGAKGATADGLGGVPAGQQKCASITHDLGEPLTAGKLNGALGLGDGSNPQDIVLYLNANPNGLDKAALNNMTAMAQFCSPPSARSYQDQNPDLINDAESGQHKARPRPDAIDSDLGEKDSDEQSSVQDGGSEVSFQQQQHQQHQQQQQQQQGQGQGPYYPPMVLRGPRFASSALSTLPRGGTAALGGKDLSAYQHQVDIHLSPGCFLDQNGYPVDLSLMAAPSGPPVNYYRTLPHKKHQQQLQQQQQQPGGPGKPIARYANDAEFINRTQSPAAYQMYAPTDVRYTAEGYPQHEHGQFPSPPDGYKGEVHPVAYMSSAAAASAGFCVGPAPGPPQQWPTFLPGFHPQLIPIMAPAGGALLASPMMPSPSGQQQQQQQQLLSSPQTQPGSALKKCSVGAQTSELDKDVIPEQREEEEEEEDEQDGGGGGSTVKLRHLTGPLADSPDEGYVGDSHETSDI</sequence>
<dbReference type="SUPFAM" id="SSF48726">
    <property type="entry name" value="Immunoglobulin"/>
    <property type="match status" value="1"/>
</dbReference>
<evidence type="ECO:0000256" key="7">
    <source>
        <dbReference type="SAM" id="SignalP"/>
    </source>
</evidence>
<protein>
    <submittedName>
        <fullName evidence="9">Ig-like domain-containing protein</fullName>
    </submittedName>
</protein>
<reference evidence="9" key="3">
    <citation type="submission" date="2025-05" db="UniProtKB">
        <authorList>
            <consortium name="EnsemblMetazoa"/>
        </authorList>
    </citation>
    <scope>IDENTIFICATION</scope>
    <source>
        <strain evidence="9">PEST</strain>
    </source>
</reference>
<keyword evidence="1" id="KW-0433">Leucine-rich repeat</keyword>